<evidence type="ECO:0000313" key="8">
    <source>
        <dbReference type="EMBL" id="KJR80328.1"/>
    </source>
</evidence>
<keyword evidence="3" id="KW-0479">Metal-binding</keyword>
<reference evidence="8 9" key="1">
    <citation type="journal article" date="2014" name="BMC Genomics">
        <title>Comparative genomics of the major fungal agents of human and animal Sporotrichosis: Sporothrix schenckii and Sporothrix brasiliensis.</title>
        <authorList>
            <person name="Teixeira M.M."/>
            <person name="de Almeida L.G."/>
            <person name="Kubitschek-Barreira P."/>
            <person name="Alves F.L."/>
            <person name="Kioshima E.S."/>
            <person name="Abadio A.K."/>
            <person name="Fernandes L."/>
            <person name="Derengowski L.S."/>
            <person name="Ferreira K.S."/>
            <person name="Souza R.C."/>
            <person name="Ruiz J.C."/>
            <person name="de Andrade N.C."/>
            <person name="Paes H.C."/>
            <person name="Nicola A.M."/>
            <person name="Albuquerque P."/>
            <person name="Gerber A.L."/>
            <person name="Martins V.P."/>
            <person name="Peconick L.D."/>
            <person name="Neto A.V."/>
            <person name="Chaucanez C.B."/>
            <person name="Silva P.A."/>
            <person name="Cunha O.L."/>
            <person name="de Oliveira F.F."/>
            <person name="dos Santos T.C."/>
            <person name="Barros A.L."/>
            <person name="Soares M.A."/>
            <person name="de Oliveira L.M."/>
            <person name="Marini M.M."/>
            <person name="Villalobos-Duno H."/>
            <person name="Cunha M.M."/>
            <person name="de Hoog S."/>
            <person name="da Silveira J.F."/>
            <person name="Henrissat B."/>
            <person name="Nino-Vega G.A."/>
            <person name="Cisalpino P.S."/>
            <person name="Mora-Montes H.M."/>
            <person name="Almeida S.R."/>
            <person name="Stajich J.E."/>
            <person name="Lopes-Bezerra L.M."/>
            <person name="Vasconcelos A.T."/>
            <person name="Felipe M.S."/>
        </authorList>
    </citation>
    <scope>NUCLEOTIDE SEQUENCE [LARGE SCALE GENOMIC DNA]</scope>
    <source>
        <strain evidence="8 9">1099-18</strain>
    </source>
</reference>
<protein>
    <recommendedName>
        <fullName evidence="7">TauD/TfdA-like domain-containing protein</fullName>
    </recommendedName>
</protein>
<keyword evidence="6" id="KW-0408">Iron</keyword>
<gene>
    <name evidence="8" type="ORF">SPSK_05319</name>
</gene>
<dbReference type="GO" id="GO:0046872">
    <property type="term" value="F:metal ion binding"/>
    <property type="evidence" value="ECO:0007669"/>
    <property type="project" value="UniProtKB-KW"/>
</dbReference>
<proteinExistence type="inferred from homology"/>
<name>A0A0F2LS29_SPOSC</name>
<feature type="domain" description="TauD/TfdA-like" evidence="7">
    <location>
        <begin position="72"/>
        <end position="409"/>
    </location>
</feature>
<comment type="cofactor">
    <cofactor evidence="1">
        <name>Fe(2+)</name>
        <dbReference type="ChEBI" id="CHEBI:29033"/>
    </cofactor>
</comment>
<evidence type="ECO:0000259" key="7">
    <source>
        <dbReference type="Pfam" id="PF02668"/>
    </source>
</evidence>
<evidence type="ECO:0000256" key="1">
    <source>
        <dbReference type="ARBA" id="ARBA00001954"/>
    </source>
</evidence>
<dbReference type="AlphaFoldDB" id="A0A0F2LS29"/>
<keyword evidence="5" id="KW-0560">Oxidoreductase</keyword>
<dbReference type="Pfam" id="PF02668">
    <property type="entry name" value="TauD"/>
    <property type="match status" value="1"/>
</dbReference>
<comment type="caution">
    <text evidence="8">The sequence shown here is derived from an EMBL/GenBank/DDBJ whole genome shotgun (WGS) entry which is preliminary data.</text>
</comment>
<dbReference type="VEuPathDB" id="FungiDB:SPSK_05319"/>
<evidence type="ECO:0000256" key="5">
    <source>
        <dbReference type="ARBA" id="ARBA00023002"/>
    </source>
</evidence>
<comment type="similarity">
    <text evidence="2">Belongs to the TfdA dioxygenase family.</text>
</comment>
<keyword evidence="4" id="KW-0223">Dioxygenase</keyword>
<evidence type="ECO:0000256" key="6">
    <source>
        <dbReference type="ARBA" id="ARBA00023004"/>
    </source>
</evidence>
<dbReference type="Gene3D" id="3.60.130.10">
    <property type="entry name" value="Clavaminate synthase-like"/>
    <property type="match status" value="1"/>
</dbReference>
<dbReference type="PANTHER" id="PTHR43779:SF2">
    <property type="entry name" value="ALPHA-KETOGLUTARATE-DEPENDENT XANTHINE DIOXYGENASE XAN1"/>
    <property type="match status" value="1"/>
</dbReference>
<dbReference type="InterPro" id="IPR051178">
    <property type="entry name" value="TfdA_dioxygenase"/>
</dbReference>
<evidence type="ECO:0000256" key="4">
    <source>
        <dbReference type="ARBA" id="ARBA00022964"/>
    </source>
</evidence>
<dbReference type="RefSeq" id="XP_016583004.1">
    <property type="nucleotide sequence ID" value="XM_016732068.1"/>
</dbReference>
<dbReference type="KEGG" id="ssck:SPSK_05319"/>
<dbReference type="GO" id="GO:0051213">
    <property type="term" value="F:dioxygenase activity"/>
    <property type="evidence" value="ECO:0007669"/>
    <property type="project" value="UniProtKB-KW"/>
</dbReference>
<evidence type="ECO:0000256" key="2">
    <source>
        <dbReference type="ARBA" id="ARBA00005896"/>
    </source>
</evidence>
<dbReference type="EMBL" id="AXCR01000012">
    <property type="protein sequence ID" value="KJR80328.1"/>
    <property type="molecule type" value="Genomic_DNA"/>
</dbReference>
<evidence type="ECO:0000313" key="9">
    <source>
        <dbReference type="Proteomes" id="UP000033710"/>
    </source>
</evidence>
<accession>A0A0F2LS29</accession>
<evidence type="ECO:0000256" key="3">
    <source>
        <dbReference type="ARBA" id="ARBA00022723"/>
    </source>
</evidence>
<dbReference type="InterPro" id="IPR003819">
    <property type="entry name" value="TauD/TfdA-like"/>
</dbReference>
<dbReference type="OrthoDB" id="93019at2759"/>
<dbReference type="GeneID" id="27667345"/>
<dbReference type="Proteomes" id="UP000033710">
    <property type="component" value="Unassembled WGS sequence"/>
</dbReference>
<dbReference type="SUPFAM" id="SSF51197">
    <property type="entry name" value="Clavaminate synthase-like"/>
    <property type="match status" value="1"/>
</dbReference>
<sequence length="428" mass="47616">MSPSALRPEPGFTVVPMKKTGDDKTNFGAVIDDLDLNDISGASVRVLAFFFMLRVYDCACLYSFTNLPRGLDDDVQALSDAIWTHKVVVVKGQQDLHPQKQWDLVTRFDPDAPQVHSHGDMKTFNANGGLLVRGRYVAALPGVENIRLVGKGYQGADHYGLKDLTITKDRLHAWHSVKLDDEAFAAGHTRFQRWHIDAPLYDRDPAWFTTLRCVKRPTATAPALTVHWDDGSGRTKAVQPGLTAFFSNVQTYAMLTPEEKALADHSWVEYAPHPYTWLGGAESNPTGLGIAGSGQELPLDQLPAYEDSKVKRYPMVWVNPVTGERAFMVHSICVRRLFLRKSQDEAAVCVEDLDTVRAWLRGIQERVLQPAYVMVPELEEGDIVMWANYQMFHSAIDYPDEMGPRTMHQANIGASIGPTGPFPVPAAA</sequence>
<organism evidence="8 9">
    <name type="scientific">Sporothrix schenckii 1099-18</name>
    <dbReference type="NCBI Taxonomy" id="1397361"/>
    <lineage>
        <taxon>Eukaryota</taxon>
        <taxon>Fungi</taxon>
        <taxon>Dikarya</taxon>
        <taxon>Ascomycota</taxon>
        <taxon>Pezizomycotina</taxon>
        <taxon>Sordariomycetes</taxon>
        <taxon>Sordariomycetidae</taxon>
        <taxon>Ophiostomatales</taxon>
        <taxon>Ophiostomataceae</taxon>
        <taxon>Sporothrix</taxon>
    </lineage>
</organism>
<reference evidence="8 9" key="2">
    <citation type="journal article" date="2015" name="Eukaryot. Cell">
        <title>Asexual propagation of a virulent clone complex in a human and feline outbreak of sporotrichosis.</title>
        <authorList>
            <person name="Teixeira Mde M."/>
            <person name="Rodrigues A.M."/>
            <person name="Tsui C.K."/>
            <person name="de Almeida L.G."/>
            <person name="Van Diepeningen A.D."/>
            <person name="van den Ende B.G."/>
            <person name="Fernandes G.F."/>
            <person name="Kano R."/>
            <person name="Hamelin R.C."/>
            <person name="Lopes-Bezerra L.M."/>
            <person name="Vasconcelos A.T."/>
            <person name="de Hoog S."/>
            <person name="de Camargo Z.P."/>
            <person name="Felipe M.S."/>
        </authorList>
    </citation>
    <scope>NUCLEOTIDE SEQUENCE [LARGE SCALE GENOMIC DNA]</scope>
    <source>
        <strain evidence="8 9">1099-18</strain>
    </source>
</reference>
<dbReference type="PANTHER" id="PTHR43779">
    <property type="entry name" value="DIOXYGENASE RV0097-RELATED"/>
    <property type="match status" value="1"/>
</dbReference>
<dbReference type="InterPro" id="IPR042098">
    <property type="entry name" value="TauD-like_sf"/>
</dbReference>